<gene>
    <name evidence="2" type="ORF">BRAPAZ1V2_A05P26600.2</name>
</gene>
<name>A0A8D9DIF1_BRACM</name>
<reference evidence="2 3" key="1">
    <citation type="submission" date="2021-07" db="EMBL/GenBank/DDBJ databases">
        <authorList>
            <consortium name="Genoscope - CEA"/>
            <person name="William W."/>
        </authorList>
    </citation>
    <scope>NUCLEOTIDE SEQUENCE [LARGE SCALE GENOMIC DNA]</scope>
</reference>
<dbReference type="Gramene" id="A05p26600.2_BraZ1">
    <property type="protein sequence ID" value="A05p26600.2_BraZ1.CDS.1"/>
    <property type="gene ID" value="A05g26600.2_BraZ1"/>
</dbReference>
<proteinExistence type="predicted"/>
<dbReference type="AlphaFoldDB" id="A0A8D9DIF1"/>
<accession>A0A8D9DIF1</accession>
<organism evidence="2 3">
    <name type="scientific">Brassica campestris</name>
    <name type="common">Field mustard</name>
    <dbReference type="NCBI Taxonomy" id="3711"/>
    <lineage>
        <taxon>Eukaryota</taxon>
        <taxon>Viridiplantae</taxon>
        <taxon>Streptophyta</taxon>
        <taxon>Embryophyta</taxon>
        <taxon>Tracheophyta</taxon>
        <taxon>Spermatophyta</taxon>
        <taxon>Magnoliopsida</taxon>
        <taxon>eudicotyledons</taxon>
        <taxon>Gunneridae</taxon>
        <taxon>Pentapetalae</taxon>
        <taxon>rosids</taxon>
        <taxon>malvids</taxon>
        <taxon>Brassicales</taxon>
        <taxon>Brassicaceae</taxon>
        <taxon>Brassiceae</taxon>
        <taxon>Brassica</taxon>
    </lineage>
</organism>
<evidence type="ECO:0000313" key="2">
    <source>
        <dbReference type="EMBL" id="CAG7876139.1"/>
    </source>
</evidence>
<sequence length="87" mass="9878">MVQSESHQTVQIGHLEGTSDRGSVQGVYLYNQKDFQHETNFIGFYTQEGVQPNGNRAKIFTEQEVMNFTSQKFPSPSICEYPTLEGD</sequence>
<feature type="region of interest" description="Disordered" evidence="1">
    <location>
        <begin position="1"/>
        <end position="21"/>
    </location>
</feature>
<feature type="compositionally biased region" description="Polar residues" evidence="1">
    <location>
        <begin position="1"/>
        <end position="11"/>
    </location>
</feature>
<evidence type="ECO:0000256" key="1">
    <source>
        <dbReference type="SAM" id="MobiDB-lite"/>
    </source>
</evidence>
<evidence type="ECO:0000313" key="3">
    <source>
        <dbReference type="Proteomes" id="UP000694005"/>
    </source>
</evidence>
<dbReference type="EMBL" id="LS974621">
    <property type="protein sequence ID" value="CAG7876139.1"/>
    <property type="molecule type" value="Genomic_DNA"/>
</dbReference>
<feature type="non-terminal residue" evidence="2">
    <location>
        <position position="87"/>
    </location>
</feature>
<protein>
    <submittedName>
        <fullName evidence="2">Uncharacterized protein</fullName>
    </submittedName>
</protein>
<dbReference type="Proteomes" id="UP000694005">
    <property type="component" value="Chromosome A05"/>
</dbReference>